<gene>
    <name evidence="6" type="primary">xseB</name>
    <name evidence="7" type="ORF">SAMN05421512_106163</name>
</gene>
<evidence type="ECO:0000256" key="3">
    <source>
        <dbReference type="ARBA" id="ARBA00022722"/>
    </source>
</evidence>
<dbReference type="EC" id="3.1.11.6" evidence="6"/>
<dbReference type="PANTHER" id="PTHR34137:SF1">
    <property type="entry name" value="EXODEOXYRIBONUCLEASE 7 SMALL SUBUNIT"/>
    <property type="match status" value="1"/>
</dbReference>
<evidence type="ECO:0000313" key="8">
    <source>
        <dbReference type="Proteomes" id="UP000219331"/>
    </source>
</evidence>
<evidence type="ECO:0000256" key="2">
    <source>
        <dbReference type="ARBA" id="ARBA00022490"/>
    </source>
</evidence>
<evidence type="ECO:0000256" key="5">
    <source>
        <dbReference type="ARBA" id="ARBA00022839"/>
    </source>
</evidence>
<dbReference type="HAMAP" id="MF_00337">
    <property type="entry name" value="Exonuc_7_S"/>
    <property type="match status" value="1"/>
</dbReference>
<evidence type="ECO:0000313" key="7">
    <source>
        <dbReference type="EMBL" id="SOC09981.1"/>
    </source>
</evidence>
<dbReference type="PIRSF" id="PIRSF006488">
    <property type="entry name" value="Exonuc_VII_S"/>
    <property type="match status" value="1"/>
</dbReference>
<dbReference type="InterPro" id="IPR003761">
    <property type="entry name" value="Exonuc_VII_S"/>
</dbReference>
<keyword evidence="8" id="KW-1185">Reference proteome</keyword>
<dbReference type="Pfam" id="PF02609">
    <property type="entry name" value="Exonuc_VII_S"/>
    <property type="match status" value="1"/>
</dbReference>
<dbReference type="AlphaFoldDB" id="A0A285SP57"/>
<dbReference type="GO" id="GO:0009318">
    <property type="term" value="C:exodeoxyribonuclease VII complex"/>
    <property type="evidence" value="ECO:0007669"/>
    <property type="project" value="UniProtKB-UniRule"/>
</dbReference>
<accession>A0A285SP57</accession>
<sequence length="84" mass="9247">MTRDDTDPAIEALAFEVALKELEEIVGRLERGDVPLEESIKLYSRGDLLRRHCDKLLKAAEAKVERIQLAEDGSAAGTAPLDVD</sequence>
<reference evidence="7 8" key="1">
    <citation type="submission" date="2017-08" db="EMBL/GenBank/DDBJ databases">
        <authorList>
            <person name="de Groot N.N."/>
        </authorList>
    </citation>
    <scope>NUCLEOTIDE SEQUENCE [LARGE SCALE GENOMIC DNA]</scope>
    <source>
        <strain evidence="7 8">USBA 352</strain>
    </source>
</reference>
<dbReference type="STRING" id="538381.GCA_001696535_02691"/>
<evidence type="ECO:0000256" key="6">
    <source>
        <dbReference type="HAMAP-Rule" id="MF_00337"/>
    </source>
</evidence>
<dbReference type="EMBL" id="OBML01000006">
    <property type="protein sequence ID" value="SOC09981.1"/>
    <property type="molecule type" value="Genomic_DNA"/>
</dbReference>
<comment type="function">
    <text evidence="6">Bidirectionally degrades single-stranded DNA into large acid-insoluble oligonucleotides, which are then degraded further into small acid-soluble oligonucleotides.</text>
</comment>
<dbReference type="NCBIfam" id="NF002139">
    <property type="entry name" value="PRK00977.1-3"/>
    <property type="match status" value="1"/>
</dbReference>
<protein>
    <recommendedName>
        <fullName evidence="6">Exodeoxyribonuclease 7 small subunit</fullName>
        <ecNumber evidence="6">3.1.11.6</ecNumber>
    </recommendedName>
    <alternativeName>
        <fullName evidence="6">Exodeoxyribonuclease VII small subunit</fullName>
        <shortName evidence="6">Exonuclease VII small subunit</shortName>
    </alternativeName>
</protein>
<dbReference type="GO" id="GO:0008855">
    <property type="term" value="F:exodeoxyribonuclease VII activity"/>
    <property type="evidence" value="ECO:0007669"/>
    <property type="project" value="UniProtKB-UniRule"/>
</dbReference>
<dbReference type="InterPro" id="IPR037004">
    <property type="entry name" value="Exonuc_VII_ssu_sf"/>
</dbReference>
<comment type="similarity">
    <text evidence="1 6">Belongs to the XseB family.</text>
</comment>
<dbReference type="Proteomes" id="UP000219331">
    <property type="component" value="Unassembled WGS sequence"/>
</dbReference>
<dbReference type="OrthoDB" id="9808145at2"/>
<dbReference type="PANTHER" id="PTHR34137">
    <property type="entry name" value="EXODEOXYRIBONUCLEASE 7 SMALL SUBUNIT"/>
    <property type="match status" value="1"/>
</dbReference>
<keyword evidence="3 6" id="KW-0540">Nuclease</keyword>
<evidence type="ECO:0000256" key="1">
    <source>
        <dbReference type="ARBA" id="ARBA00009998"/>
    </source>
</evidence>
<dbReference type="Gene3D" id="1.10.287.1040">
    <property type="entry name" value="Exonuclease VII, small subunit"/>
    <property type="match status" value="1"/>
</dbReference>
<dbReference type="NCBIfam" id="TIGR01280">
    <property type="entry name" value="xseB"/>
    <property type="match status" value="1"/>
</dbReference>
<proteinExistence type="inferred from homology"/>
<name>A0A285SP57_9HYPH</name>
<dbReference type="GO" id="GO:0006308">
    <property type="term" value="P:DNA catabolic process"/>
    <property type="evidence" value="ECO:0007669"/>
    <property type="project" value="UniProtKB-UniRule"/>
</dbReference>
<dbReference type="GO" id="GO:0005829">
    <property type="term" value="C:cytosol"/>
    <property type="evidence" value="ECO:0007669"/>
    <property type="project" value="TreeGrafter"/>
</dbReference>
<dbReference type="RefSeq" id="WP_067220865.1">
    <property type="nucleotide sequence ID" value="NZ_JAJGNR010000002.1"/>
</dbReference>
<evidence type="ECO:0000256" key="4">
    <source>
        <dbReference type="ARBA" id="ARBA00022801"/>
    </source>
</evidence>
<keyword evidence="4 6" id="KW-0378">Hydrolase</keyword>
<dbReference type="SUPFAM" id="SSF116842">
    <property type="entry name" value="XseB-like"/>
    <property type="match status" value="1"/>
</dbReference>
<comment type="subcellular location">
    <subcellularLocation>
        <location evidence="6">Cytoplasm</location>
    </subcellularLocation>
</comment>
<organism evidence="7 8">
    <name type="scientific">Stappia indica</name>
    <dbReference type="NCBI Taxonomy" id="538381"/>
    <lineage>
        <taxon>Bacteria</taxon>
        <taxon>Pseudomonadati</taxon>
        <taxon>Pseudomonadota</taxon>
        <taxon>Alphaproteobacteria</taxon>
        <taxon>Hyphomicrobiales</taxon>
        <taxon>Stappiaceae</taxon>
        <taxon>Stappia</taxon>
    </lineage>
</organism>
<keyword evidence="5 6" id="KW-0269">Exonuclease</keyword>
<keyword evidence="2 6" id="KW-0963">Cytoplasm</keyword>
<comment type="catalytic activity">
    <reaction evidence="6">
        <text>Exonucleolytic cleavage in either 5'- to 3'- or 3'- to 5'-direction to yield nucleoside 5'-phosphates.</text>
        <dbReference type="EC" id="3.1.11.6"/>
    </reaction>
</comment>
<comment type="subunit">
    <text evidence="6">Heterooligomer composed of large and small subunits.</text>
</comment>